<proteinExistence type="predicted"/>
<sequence length="218" mass="24942">MFTVEDAVETHLISSQTDHSVFPGIRTAPDCPRGRCNSTEADTRSSHRDAFEVAEDQDHRRQRSEEMRSKMRDQHFCIIHTFLQQAEKKLRATSFTMQAMLRIIGRVLGSAAINEQSLMVTTKPDELELNSKEFWMPGFRFKQNVKNKRLIAGAIDFSHRTSTANCESIWVSLRDPPGPVSKIHSKIHSKVHPSSCTLVSPAHMMVCLRQRIRARTRQ</sequence>
<gene>
    <name evidence="2" type="ORF">GQ602_002338</name>
</gene>
<organism evidence="2 3">
    <name type="scientific">Ophiocordyceps camponoti-floridani</name>
    <dbReference type="NCBI Taxonomy" id="2030778"/>
    <lineage>
        <taxon>Eukaryota</taxon>
        <taxon>Fungi</taxon>
        <taxon>Dikarya</taxon>
        <taxon>Ascomycota</taxon>
        <taxon>Pezizomycotina</taxon>
        <taxon>Sordariomycetes</taxon>
        <taxon>Hypocreomycetidae</taxon>
        <taxon>Hypocreales</taxon>
        <taxon>Ophiocordycipitaceae</taxon>
        <taxon>Ophiocordyceps</taxon>
    </lineage>
</organism>
<evidence type="ECO:0000256" key="1">
    <source>
        <dbReference type="SAM" id="MobiDB-lite"/>
    </source>
</evidence>
<feature type="compositionally biased region" description="Basic and acidic residues" evidence="1">
    <location>
        <begin position="41"/>
        <end position="68"/>
    </location>
</feature>
<accession>A0A8H4QAA0</accession>
<protein>
    <submittedName>
        <fullName evidence="2">Uncharacterized protein</fullName>
    </submittedName>
</protein>
<name>A0A8H4QAA0_9HYPO</name>
<reference evidence="2 3" key="1">
    <citation type="journal article" date="2020" name="G3 (Bethesda)">
        <title>Genetic Underpinnings of Host Manipulation by Ophiocordyceps as Revealed by Comparative Transcriptomics.</title>
        <authorList>
            <person name="Will I."/>
            <person name="Das B."/>
            <person name="Trinh T."/>
            <person name="Brachmann A."/>
            <person name="Ohm R.A."/>
            <person name="de Bekker C."/>
        </authorList>
    </citation>
    <scope>NUCLEOTIDE SEQUENCE [LARGE SCALE GENOMIC DNA]</scope>
    <source>
        <strain evidence="2 3">EC05</strain>
    </source>
</reference>
<feature type="region of interest" description="Disordered" evidence="1">
    <location>
        <begin position="33"/>
        <end position="68"/>
    </location>
</feature>
<keyword evidence="3" id="KW-1185">Reference proteome</keyword>
<evidence type="ECO:0000313" key="3">
    <source>
        <dbReference type="Proteomes" id="UP000562929"/>
    </source>
</evidence>
<dbReference type="EMBL" id="JAACLJ010000002">
    <property type="protein sequence ID" value="KAF4592039.1"/>
    <property type="molecule type" value="Genomic_DNA"/>
</dbReference>
<dbReference type="AlphaFoldDB" id="A0A8H4QAA0"/>
<comment type="caution">
    <text evidence="2">The sequence shown here is derived from an EMBL/GenBank/DDBJ whole genome shotgun (WGS) entry which is preliminary data.</text>
</comment>
<evidence type="ECO:0000313" key="2">
    <source>
        <dbReference type="EMBL" id="KAF4592039.1"/>
    </source>
</evidence>
<dbReference type="Proteomes" id="UP000562929">
    <property type="component" value="Unassembled WGS sequence"/>
</dbReference>